<dbReference type="AlphaFoldDB" id="A0AAD8EDL7"/>
<name>A0AAD8EDL7_DIPPU</name>
<comment type="caution">
    <text evidence="1">The sequence shown here is derived from an EMBL/GenBank/DDBJ whole genome shotgun (WGS) entry which is preliminary data.</text>
</comment>
<keyword evidence="2" id="KW-1185">Reference proteome</keyword>
<evidence type="ECO:0000313" key="1">
    <source>
        <dbReference type="EMBL" id="KAJ9585959.1"/>
    </source>
</evidence>
<evidence type="ECO:0000313" key="2">
    <source>
        <dbReference type="Proteomes" id="UP001233999"/>
    </source>
</evidence>
<proteinExistence type="predicted"/>
<organism evidence="1 2">
    <name type="scientific">Diploptera punctata</name>
    <name type="common">Pacific beetle cockroach</name>
    <dbReference type="NCBI Taxonomy" id="6984"/>
    <lineage>
        <taxon>Eukaryota</taxon>
        <taxon>Metazoa</taxon>
        <taxon>Ecdysozoa</taxon>
        <taxon>Arthropoda</taxon>
        <taxon>Hexapoda</taxon>
        <taxon>Insecta</taxon>
        <taxon>Pterygota</taxon>
        <taxon>Neoptera</taxon>
        <taxon>Polyneoptera</taxon>
        <taxon>Dictyoptera</taxon>
        <taxon>Blattodea</taxon>
        <taxon>Blaberoidea</taxon>
        <taxon>Blaberidae</taxon>
        <taxon>Diplopterinae</taxon>
        <taxon>Diploptera</taxon>
    </lineage>
</organism>
<reference evidence="1" key="2">
    <citation type="submission" date="2023-05" db="EMBL/GenBank/DDBJ databases">
        <authorList>
            <person name="Fouks B."/>
        </authorList>
    </citation>
    <scope>NUCLEOTIDE SEQUENCE</scope>
    <source>
        <strain evidence="1">Stay&amp;Tobe</strain>
        <tissue evidence="1">Testes</tissue>
    </source>
</reference>
<sequence length="88" mass="10398">FHAGTTLSMSFFLDKMFFRPCMGSHCRFFYFPFLDILEMFFDSSFQISFSFSYISKYTVQLWLPMAHMEVPVRGSIILLKLGGYKLLH</sequence>
<dbReference type="Proteomes" id="UP001233999">
    <property type="component" value="Unassembled WGS sequence"/>
</dbReference>
<reference evidence="1" key="1">
    <citation type="journal article" date="2023" name="IScience">
        <title>Live-bearing cockroach genome reveals convergent evolutionary mechanisms linked to viviparity in insects and beyond.</title>
        <authorList>
            <person name="Fouks B."/>
            <person name="Harrison M.C."/>
            <person name="Mikhailova A.A."/>
            <person name="Marchal E."/>
            <person name="English S."/>
            <person name="Carruthers M."/>
            <person name="Jennings E.C."/>
            <person name="Chiamaka E.L."/>
            <person name="Frigard R.A."/>
            <person name="Pippel M."/>
            <person name="Attardo G.M."/>
            <person name="Benoit J.B."/>
            <person name="Bornberg-Bauer E."/>
            <person name="Tobe S.S."/>
        </authorList>
    </citation>
    <scope>NUCLEOTIDE SEQUENCE</scope>
    <source>
        <strain evidence="1">Stay&amp;Tobe</strain>
    </source>
</reference>
<dbReference type="EMBL" id="JASPKZ010007230">
    <property type="protein sequence ID" value="KAJ9585959.1"/>
    <property type="molecule type" value="Genomic_DNA"/>
</dbReference>
<accession>A0AAD8EDL7</accession>
<feature type="non-terminal residue" evidence="1">
    <location>
        <position position="1"/>
    </location>
</feature>
<protein>
    <submittedName>
        <fullName evidence="1">Uncharacterized protein</fullName>
    </submittedName>
</protein>
<feature type="non-terminal residue" evidence="1">
    <location>
        <position position="88"/>
    </location>
</feature>
<gene>
    <name evidence="1" type="ORF">L9F63_020391</name>
</gene>